<dbReference type="Gene3D" id="1.10.10.10">
    <property type="entry name" value="Winged helix-like DNA-binding domain superfamily/Winged helix DNA-binding domain"/>
    <property type="match status" value="1"/>
</dbReference>
<reference evidence="5 6" key="1">
    <citation type="submission" date="2017-10" db="EMBL/GenBank/DDBJ databases">
        <title>Frigbacter circumglobatus gen. nov. sp. nov., isolated from sediment cultured in situ.</title>
        <authorList>
            <person name="Zhao Z."/>
        </authorList>
    </citation>
    <scope>NUCLEOTIDE SEQUENCE [LARGE SCALE GENOMIC DNA]</scope>
    <source>
        <strain evidence="5 6">ZYL</strain>
    </source>
</reference>
<evidence type="ECO:0000256" key="3">
    <source>
        <dbReference type="ARBA" id="ARBA00023163"/>
    </source>
</evidence>
<dbReference type="Pfam" id="PF03472">
    <property type="entry name" value="Autoind_bind"/>
    <property type="match status" value="1"/>
</dbReference>
<dbReference type="Gene3D" id="3.30.450.80">
    <property type="entry name" value="Transcription factor LuxR-like, autoinducer-binding domain"/>
    <property type="match status" value="1"/>
</dbReference>
<dbReference type="SUPFAM" id="SSF75516">
    <property type="entry name" value="Pheromone-binding domain of LuxR-like quorum-sensing transcription factors"/>
    <property type="match status" value="1"/>
</dbReference>
<dbReference type="Pfam" id="PF00196">
    <property type="entry name" value="GerE"/>
    <property type="match status" value="1"/>
</dbReference>
<dbReference type="InterPro" id="IPR000792">
    <property type="entry name" value="Tscrpt_reg_LuxR_C"/>
</dbReference>
<evidence type="ECO:0000313" key="6">
    <source>
        <dbReference type="Proteomes" id="UP000229730"/>
    </source>
</evidence>
<dbReference type="EMBL" id="PDEM01000024">
    <property type="protein sequence ID" value="PHZ84576.1"/>
    <property type="molecule type" value="Genomic_DNA"/>
</dbReference>
<dbReference type="Proteomes" id="UP000229730">
    <property type="component" value="Unassembled WGS sequence"/>
</dbReference>
<evidence type="ECO:0000259" key="4">
    <source>
        <dbReference type="PROSITE" id="PS50043"/>
    </source>
</evidence>
<sequence length="264" mass="30052">MTQQYNDMDYFALAQGFIEKSKRADDLYGLTNLFEQTIKALGCRYFVCASNVDPLNIPYYAICLTNYPVEWALHFSEQQYQKIDPIFMTSQARITPFTWSDESWRASLNFEQTKILNEASEIGLGEGFTVPIHTAEGFPASCSVVFEPGSVDPRALNCIHLMACFFYEAAMKLKVTTPLQKKPILTPRQRECLEFVAQGKSDWAISRIIGVSESTVHFHVQQTMKRLKVSTRTQAIVHALFLGEIKFFDVQISRNNSKGFINLS</sequence>
<proteinExistence type="predicted"/>
<dbReference type="PROSITE" id="PS50043">
    <property type="entry name" value="HTH_LUXR_2"/>
    <property type="match status" value="1"/>
</dbReference>
<dbReference type="PANTHER" id="PTHR44688:SF16">
    <property type="entry name" value="DNA-BINDING TRANSCRIPTIONAL ACTIVATOR DEVR_DOSR"/>
    <property type="match status" value="1"/>
</dbReference>
<keyword evidence="3" id="KW-0804">Transcription</keyword>
<dbReference type="SMART" id="SM00421">
    <property type="entry name" value="HTH_LUXR"/>
    <property type="match status" value="1"/>
</dbReference>
<evidence type="ECO:0000313" key="5">
    <source>
        <dbReference type="EMBL" id="PHZ84576.1"/>
    </source>
</evidence>
<dbReference type="GO" id="GO:0003677">
    <property type="term" value="F:DNA binding"/>
    <property type="evidence" value="ECO:0007669"/>
    <property type="project" value="UniProtKB-KW"/>
</dbReference>
<dbReference type="SUPFAM" id="SSF46894">
    <property type="entry name" value="C-terminal effector domain of the bipartite response regulators"/>
    <property type="match status" value="1"/>
</dbReference>
<dbReference type="PRINTS" id="PR00038">
    <property type="entry name" value="HTHLUXR"/>
</dbReference>
<keyword evidence="2" id="KW-0238">DNA-binding</keyword>
<name>A0A2G4YSZ9_9PROT</name>
<dbReference type="PANTHER" id="PTHR44688">
    <property type="entry name" value="DNA-BINDING TRANSCRIPTIONAL ACTIVATOR DEVR_DOSR"/>
    <property type="match status" value="1"/>
</dbReference>
<dbReference type="InParanoid" id="A0A2G4YSZ9"/>
<gene>
    <name evidence="5" type="ORF">CRD36_12290</name>
</gene>
<dbReference type="InterPro" id="IPR016032">
    <property type="entry name" value="Sig_transdc_resp-reg_C-effctor"/>
</dbReference>
<dbReference type="AlphaFoldDB" id="A0A2G4YSZ9"/>
<accession>A0A2G4YSZ9</accession>
<evidence type="ECO:0000256" key="2">
    <source>
        <dbReference type="ARBA" id="ARBA00023125"/>
    </source>
</evidence>
<organism evidence="5 6">
    <name type="scientific">Paremcibacter congregatus</name>
    <dbReference type="NCBI Taxonomy" id="2043170"/>
    <lineage>
        <taxon>Bacteria</taxon>
        <taxon>Pseudomonadati</taxon>
        <taxon>Pseudomonadota</taxon>
        <taxon>Alphaproteobacteria</taxon>
        <taxon>Emcibacterales</taxon>
        <taxon>Emcibacteraceae</taxon>
        <taxon>Paremcibacter</taxon>
    </lineage>
</organism>
<keyword evidence="6" id="KW-1185">Reference proteome</keyword>
<dbReference type="CDD" id="cd06170">
    <property type="entry name" value="LuxR_C_like"/>
    <property type="match status" value="1"/>
</dbReference>
<comment type="caution">
    <text evidence="5">The sequence shown here is derived from an EMBL/GenBank/DDBJ whole genome shotgun (WGS) entry which is preliminary data.</text>
</comment>
<feature type="domain" description="HTH luxR-type" evidence="4">
    <location>
        <begin position="178"/>
        <end position="243"/>
    </location>
</feature>
<dbReference type="InterPro" id="IPR005143">
    <property type="entry name" value="TF_LuxR_autoind-bd_dom"/>
</dbReference>
<keyword evidence="1" id="KW-0805">Transcription regulation</keyword>
<dbReference type="OrthoDB" id="3679796at2"/>
<protein>
    <recommendedName>
        <fullName evidence="4">HTH luxR-type domain-containing protein</fullName>
    </recommendedName>
</protein>
<evidence type="ECO:0000256" key="1">
    <source>
        <dbReference type="ARBA" id="ARBA00023015"/>
    </source>
</evidence>
<dbReference type="InterPro" id="IPR036693">
    <property type="entry name" value="TF_LuxR_autoind-bd_dom_sf"/>
</dbReference>
<dbReference type="RefSeq" id="WP_099473652.1">
    <property type="nucleotide sequence ID" value="NZ_CP041025.1"/>
</dbReference>
<dbReference type="InterPro" id="IPR036388">
    <property type="entry name" value="WH-like_DNA-bd_sf"/>
</dbReference>
<dbReference type="GO" id="GO:0006355">
    <property type="term" value="P:regulation of DNA-templated transcription"/>
    <property type="evidence" value="ECO:0007669"/>
    <property type="project" value="InterPro"/>
</dbReference>
<dbReference type="FunCoup" id="A0A2G4YSZ9">
    <property type="interactions" value="175"/>
</dbReference>